<reference evidence="10 11" key="1">
    <citation type="submission" date="2012-09" db="EMBL/GenBank/DDBJ databases">
        <title>Celeribacter baekdonensis B30 Genome Sequencing.</title>
        <authorList>
            <person name="Wang W."/>
        </authorList>
    </citation>
    <scope>NUCLEOTIDE SEQUENCE [LARGE SCALE GENOMIC DNA]</scope>
    <source>
        <strain evidence="10 11">B30</strain>
    </source>
</reference>
<dbReference type="InterPro" id="IPR011044">
    <property type="entry name" value="Quino_amine_DH_bsu"/>
</dbReference>
<keyword evidence="7" id="KW-0560">Oxidoreductase</keyword>
<dbReference type="Pfam" id="PF06433">
    <property type="entry name" value="Me-amine-dh_H"/>
    <property type="match status" value="1"/>
</dbReference>
<evidence type="ECO:0000256" key="1">
    <source>
        <dbReference type="ARBA" id="ARBA00004418"/>
    </source>
</evidence>
<feature type="signal peptide" evidence="9">
    <location>
        <begin position="1"/>
        <end position="26"/>
    </location>
</feature>
<dbReference type="STRING" id="1208323.B30_01705"/>
<dbReference type="GO" id="GO:0030058">
    <property type="term" value="F:aliphatic amine dehydrogenase activity"/>
    <property type="evidence" value="ECO:0007669"/>
    <property type="project" value="InterPro"/>
</dbReference>
<keyword evidence="6" id="KW-0249">Electron transport</keyword>
<evidence type="ECO:0000256" key="2">
    <source>
        <dbReference type="ARBA" id="ARBA00010548"/>
    </source>
</evidence>
<evidence type="ECO:0000256" key="4">
    <source>
        <dbReference type="ARBA" id="ARBA00022729"/>
    </source>
</evidence>
<dbReference type="InterPro" id="IPR009451">
    <property type="entry name" value="Metamine_DH_Hvc"/>
</dbReference>
<dbReference type="Gene3D" id="2.130.10.10">
    <property type="entry name" value="YVTN repeat-like/Quinoprotein amine dehydrogenase"/>
    <property type="match status" value="1"/>
</dbReference>
<dbReference type="AlphaFoldDB" id="K2IVH7"/>
<evidence type="ECO:0000256" key="9">
    <source>
        <dbReference type="SAM" id="SignalP"/>
    </source>
</evidence>
<keyword evidence="11" id="KW-1185">Reference proteome</keyword>
<comment type="similarity">
    <text evidence="2">Belongs to the aromatic amine dehydrogenase heavy chain family.</text>
</comment>
<sequence length="392" mass="42280">MEISMTQKLAFGLLLFTSLVSRAALAQDEPSHPPFEFETPTALAAIAPGPNVFVNSQGWDKASAIKVYGADDLAFKGTMAAGLQAHSAISRDGQTAYYASNFQARMVRGPRTDVLTVFDIPTLSVREEIVLPTQIAQYTTNQSLTRLSADERFLFIQNSTPATSVTVVDLAASSFAVEVPTPGCFGIYPTLAGSGFSTICADGAFMSVTLDETGKTFTTSRGTPVFDPNEDPLYLTFDRYEGDLYFITYSGAIVHLSDEGGTVKLVETIPSFGADLNWAPGGYNPFTINEAHGVLFMAMKEIEEPGAHYHASSEIWAYDLKARKLLFRSQGKGLSSVFVSDAETPLLYSLSLQEDEIVLYEAIPEAQFALRRKAATTGTGFAAVIDMAPGAE</sequence>
<dbReference type="InterPro" id="IPR015943">
    <property type="entry name" value="WD40/YVTN_repeat-like_dom_sf"/>
</dbReference>
<accession>K2IVH7</accession>
<dbReference type="Proteomes" id="UP000006762">
    <property type="component" value="Unassembled WGS sequence"/>
</dbReference>
<dbReference type="eggNOG" id="COG3391">
    <property type="taxonomic scope" value="Bacteria"/>
</dbReference>
<evidence type="ECO:0000256" key="6">
    <source>
        <dbReference type="ARBA" id="ARBA00022982"/>
    </source>
</evidence>
<organism evidence="10 11">
    <name type="scientific">Celeribacter baekdonensis B30</name>
    <dbReference type="NCBI Taxonomy" id="1208323"/>
    <lineage>
        <taxon>Bacteria</taxon>
        <taxon>Pseudomonadati</taxon>
        <taxon>Pseudomonadota</taxon>
        <taxon>Alphaproteobacteria</taxon>
        <taxon>Rhodobacterales</taxon>
        <taxon>Roseobacteraceae</taxon>
        <taxon>Celeribacter</taxon>
    </lineage>
</organism>
<evidence type="ECO:0000256" key="7">
    <source>
        <dbReference type="ARBA" id="ARBA00023002"/>
    </source>
</evidence>
<dbReference type="SUPFAM" id="SSF50969">
    <property type="entry name" value="YVTN repeat-like/Quinoprotein amine dehydrogenase"/>
    <property type="match status" value="1"/>
</dbReference>
<evidence type="ECO:0000256" key="8">
    <source>
        <dbReference type="PIRSR" id="PIRSR609451-50"/>
    </source>
</evidence>
<evidence type="ECO:0000256" key="5">
    <source>
        <dbReference type="ARBA" id="ARBA00022764"/>
    </source>
</evidence>
<dbReference type="GO" id="GO:0042597">
    <property type="term" value="C:periplasmic space"/>
    <property type="evidence" value="ECO:0007669"/>
    <property type="project" value="UniProtKB-SubCell"/>
</dbReference>
<evidence type="ECO:0000313" key="11">
    <source>
        <dbReference type="Proteomes" id="UP000006762"/>
    </source>
</evidence>
<proteinExistence type="inferred from homology"/>
<evidence type="ECO:0000313" key="10">
    <source>
        <dbReference type="EMBL" id="EKE74401.1"/>
    </source>
</evidence>
<comment type="caution">
    <text evidence="10">The sequence shown here is derived from an EMBL/GenBank/DDBJ whole genome shotgun (WGS) entry which is preliminary data.</text>
</comment>
<evidence type="ECO:0000256" key="3">
    <source>
        <dbReference type="ARBA" id="ARBA00022448"/>
    </source>
</evidence>
<dbReference type="EMBL" id="AMRK01000001">
    <property type="protein sequence ID" value="EKE74401.1"/>
    <property type="molecule type" value="Genomic_DNA"/>
</dbReference>
<name>K2IVH7_9RHOB</name>
<keyword evidence="3" id="KW-0813">Transport</keyword>
<keyword evidence="5" id="KW-0574">Periplasm</keyword>
<comment type="subcellular location">
    <subcellularLocation>
        <location evidence="1">Periplasm</location>
    </subcellularLocation>
</comment>
<protein>
    <submittedName>
        <fullName evidence="10">Amine dehydrogenase</fullName>
    </submittedName>
</protein>
<gene>
    <name evidence="10" type="ORF">B30_01705</name>
</gene>
<feature type="chain" id="PRO_5003861097" evidence="9">
    <location>
        <begin position="27"/>
        <end position="392"/>
    </location>
</feature>
<feature type="disulfide bond" evidence="8">
    <location>
        <begin position="184"/>
        <end position="200"/>
    </location>
</feature>
<keyword evidence="8" id="KW-1015">Disulfide bond</keyword>
<dbReference type="PATRIC" id="fig|1208323.3.peg.351"/>
<keyword evidence="4 9" id="KW-0732">Signal</keyword>